<dbReference type="Pfam" id="PF25597">
    <property type="entry name" value="SH3_retrovirus"/>
    <property type="match status" value="1"/>
</dbReference>
<keyword evidence="1" id="KW-0479">Metal-binding</keyword>
<organism evidence="3">
    <name type="scientific">Sesamum angustifolium</name>
    <dbReference type="NCBI Taxonomy" id="2727405"/>
    <lineage>
        <taxon>Eukaryota</taxon>
        <taxon>Viridiplantae</taxon>
        <taxon>Streptophyta</taxon>
        <taxon>Embryophyta</taxon>
        <taxon>Tracheophyta</taxon>
        <taxon>Spermatophyta</taxon>
        <taxon>Magnoliopsida</taxon>
        <taxon>eudicotyledons</taxon>
        <taxon>Gunneridae</taxon>
        <taxon>Pentapetalae</taxon>
        <taxon>asterids</taxon>
        <taxon>lamiids</taxon>
        <taxon>Lamiales</taxon>
        <taxon>Pedaliaceae</taxon>
        <taxon>Sesamum</taxon>
    </lineage>
</organism>
<dbReference type="Pfam" id="PF22936">
    <property type="entry name" value="Pol_BBD"/>
    <property type="match status" value="1"/>
</dbReference>
<dbReference type="GO" id="GO:0008270">
    <property type="term" value="F:zinc ion binding"/>
    <property type="evidence" value="ECO:0007669"/>
    <property type="project" value="UniProtKB-KW"/>
</dbReference>
<sequence length="591" mass="67363">MEPGSSSGIKMVNQEFVKLICFDGTNYPRWKDKMMFLLTFLKIAYVLDVNHPTTEPQEGDGDQIRAARAKRGEDELLCRGRILNALSGRLFNLYSSIKSPLEIWNALEQKYNTEKQGTYKFLTMKYFEFAMRDGISIMDQVHEMQIYVSKLKNLKIEIPEAIQVGAIIAKLPLSWNNYRKKLLHSTEDFSIDQLLKHLRIEEETRICDKMYQVQPSSKVNYISEKNKNINPNGVGKKRKSFDSDSNKRHVICYNCGKKGHIKKDCCFRKKQKTFGMPNVQVAETNVEEIVAMVSNLHIGMVPELNMAAVVKSFDWWYDYGATVHVCNDKNQFKHYEDVAEGQQVLMGNANTTTVLGKGNVEVEFTSGKKLLLTNVLHVPEIRKNLVSVAILSKKGLKTVIEADKLIVTKNGEFVGNGYYCDGIVSDPKRTKLGPRAIKSVFVGYAENSKAYRLLDLDSNIITESRDVDFFENKFTEDSVVIQPTQAPVIDPEMNNKRALIDTPTELRRSQRPRKAKKLDPDFLYFIVEGDRNIVLNKIPILLTVEGDPKTFTEAMTSRDVAFRKEAINDEMDSLLANNTWVLTNLPPVQKP</sequence>
<feature type="domain" description="CCHC-type" evidence="2">
    <location>
        <begin position="252"/>
        <end position="265"/>
    </location>
</feature>
<dbReference type="AlphaFoldDB" id="A0AAW2IIX2"/>
<keyword evidence="1" id="KW-0863">Zinc-finger</keyword>
<dbReference type="GO" id="GO:0003676">
    <property type="term" value="F:nucleic acid binding"/>
    <property type="evidence" value="ECO:0007669"/>
    <property type="project" value="InterPro"/>
</dbReference>
<evidence type="ECO:0000313" key="3">
    <source>
        <dbReference type="EMBL" id="KAL0282060.1"/>
    </source>
</evidence>
<reference evidence="3" key="2">
    <citation type="journal article" date="2024" name="Plant">
        <title>Genomic evolution and insights into agronomic trait innovations of Sesamum species.</title>
        <authorList>
            <person name="Miao H."/>
            <person name="Wang L."/>
            <person name="Qu L."/>
            <person name="Liu H."/>
            <person name="Sun Y."/>
            <person name="Le M."/>
            <person name="Wang Q."/>
            <person name="Wei S."/>
            <person name="Zheng Y."/>
            <person name="Lin W."/>
            <person name="Duan Y."/>
            <person name="Cao H."/>
            <person name="Xiong S."/>
            <person name="Wang X."/>
            <person name="Wei L."/>
            <person name="Li C."/>
            <person name="Ma Q."/>
            <person name="Ju M."/>
            <person name="Zhao R."/>
            <person name="Li G."/>
            <person name="Mu C."/>
            <person name="Tian Q."/>
            <person name="Mei H."/>
            <person name="Zhang T."/>
            <person name="Gao T."/>
            <person name="Zhang H."/>
        </authorList>
    </citation>
    <scope>NUCLEOTIDE SEQUENCE</scope>
    <source>
        <strain evidence="3">G01</strain>
    </source>
</reference>
<evidence type="ECO:0000256" key="1">
    <source>
        <dbReference type="PROSITE-ProRule" id="PRU00047"/>
    </source>
</evidence>
<keyword evidence="1" id="KW-0862">Zinc</keyword>
<gene>
    <name evidence="3" type="ORF">Sangu_2973500</name>
</gene>
<dbReference type="EMBL" id="JACGWK010001852">
    <property type="protein sequence ID" value="KAL0282060.1"/>
    <property type="molecule type" value="Genomic_DNA"/>
</dbReference>
<dbReference type="Pfam" id="PF00098">
    <property type="entry name" value="zf-CCHC"/>
    <property type="match status" value="1"/>
</dbReference>
<proteinExistence type="predicted"/>
<evidence type="ECO:0000259" key="2">
    <source>
        <dbReference type="PROSITE" id="PS50158"/>
    </source>
</evidence>
<dbReference type="InterPro" id="IPR057670">
    <property type="entry name" value="SH3_retrovirus"/>
</dbReference>
<dbReference type="InterPro" id="IPR054722">
    <property type="entry name" value="PolX-like_BBD"/>
</dbReference>
<dbReference type="PANTHER" id="PTHR47592:SF31">
    <property type="entry name" value="ZINC FINGER, CCHC-TYPE-RELATED"/>
    <property type="match status" value="1"/>
</dbReference>
<dbReference type="SUPFAM" id="SSF57756">
    <property type="entry name" value="Retrovirus zinc finger-like domains"/>
    <property type="match status" value="1"/>
</dbReference>
<comment type="caution">
    <text evidence="3">The sequence shown here is derived from an EMBL/GenBank/DDBJ whole genome shotgun (WGS) entry which is preliminary data.</text>
</comment>
<dbReference type="PANTHER" id="PTHR47592">
    <property type="entry name" value="PBF68 PROTEIN"/>
    <property type="match status" value="1"/>
</dbReference>
<dbReference type="InterPro" id="IPR001878">
    <property type="entry name" value="Znf_CCHC"/>
</dbReference>
<reference evidence="3" key="1">
    <citation type="submission" date="2020-06" db="EMBL/GenBank/DDBJ databases">
        <authorList>
            <person name="Li T."/>
            <person name="Hu X."/>
            <person name="Zhang T."/>
            <person name="Song X."/>
            <person name="Zhang H."/>
            <person name="Dai N."/>
            <person name="Sheng W."/>
            <person name="Hou X."/>
            <person name="Wei L."/>
        </authorList>
    </citation>
    <scope>NUCLEOTIDE SEQUENCE</scope>
    <source>
        <strain evidence="3">G01</strain>
        <tissue evidence="3">Leaf</tissue>
    </source>
</reference>
<accession>A0AAW2IIX2</accession>
<name>A0AAW2IIX2_9LAMI</name>
<protein>
    <recommendedName>
        <fullName evidence="2">CCHC-type domain-containing protein</fullName>
    </recommendedName>
</protein>
<dbReference type="InterPro" id="IPR036875">
    <property type="entry name" value="Znf_CCHC_sf"/>
</dbReference>
<dbReference type="Pfam" id="PF14223">
    <property type="entry name" value="Retrotran_gag_2"/>
    <property type="match status" value="1"/>
</dbReference>
<dbReference type="PROSITE" id="PS50158">
    <property type="entry name" value="ZF_CCHC"/>
    <property type="match status" value="1"/>
</dbReference>
<dbReference type="Gene3D" id="4.10.60.10">
    <property type="entry name" value="Zinc finger, CCHC-type"/>
    <property type="match status" value="1"/>
</dbReference>